<dbReference type="RefSeq" id="WP_215232704.1">
    <property type="nucleotide sequence ID" value="NZ_CAJRAU010000002.1"/>
</dbReference>
<keyword evidence="1" id="KW-1133">Transmembrane helix</keyword>
<feature type="transmembrane region" description="Helical" evidence="1">
    <location>
        <begin position="12"/>
        <end position="32"/>
    </location>
</feature>
<keyword evidence="3" id="KW-1185">Reference proteome</keyword>
<keyword evidence="1" id="KW-0472">Membrane</keyword>
<evidence type="ECO:0000313" key="2">
    <source>
        <dbReference type="EMBL" id="CAG5068562.1"/>
    </source>
</evidence>
<accession>A0ABN7R9T4</accession>
<gene>
    <name evidence="2" type="ORF">DYBT9623_01293</name>
</gene>
<proteinExistence type="predicted"/>
<evidence type="ECO:0000313" key="3">
    <source>
        <dbReference type="Proteomes" id="UP000679725"/>
    </source>
</evidence>
<dbReference type="Pfam" id="PF12040">
    <property type="entry name" value="DUF3526"/>
    <property type="match status" value="1"/>
</dbReference>
<dbReference type="PANTHER" id="PTHR43471">
    <property type="entry name" value="ABC TRANSPORTER PERMEASE"/>
    <property type="match status" value="1"/>
</dbReference>
<sequence length="448" mass="51136">MFKLAFKNFLSSSGVKIGIAFLIITGLVSLIVGNQFLAKQAENVEATAAYQKAHISKNVQYHPDELGLLLYYVKFSLVNQTERINSLSIGQRDVNPSIQSVTIRGLEGQKYDADLQNPSNLLLGNIDFSFVLIYLFPLFIIAFTYNIISEERESGTWKIAAVQSSNLFGLILKLFTVRFLVVVFTLFLTLFLATTFLKIPLNTRFWLFSGVSFLYILFWFALSFWVASMSKSSSYNAVTLLSAWILLIIVLPAMVNSYLVSAYPVPEAMETTVKQRNGYHEKWDMDKKATIDKFYTHYPQFKTFGYPKEDFNWLWYYAMQQMGDDEAAGESKALREKLAMRNRASTRIASFIPSVHMQIQLNEIAGSGLSNQLRFMDETGRFHEQLRLQFYPAIFKESPASSQQWEKFEIENFSDNNMTSATSAALPLVVAILLFSVLGWVRFRTMVS</sequence>
<organism evidence="2 3">
    <name type="scientific">Dyadobacter linearis</name>
    <dbReference type="NCBI Taxonomy" id="2823330"/>
    <lineage>
        <taxon>Bacteria</taxon>
        <taxon>Pseudomonadati</taxon>
        <taxon>Bacteroidota</taxon>
        <taxon>Cytophagia</taxon>
        <taxon>Cytophagales</taxon>
        <taxon>Spirosomataceae</taxon>
        <taxon>Dyadobacter</taxon>
    </lineage>
</organism>
<reference evidence="2 3" key="1">
    <citation type="submission" date="2021-04" db="EMBL/GenBank/DDBJ databases">
        <authorList>
            <person name="Rodrigo-Torres L."/>
            <person name="Arahal R. D."/>
            <person name="Lucena T."/>
        </authorList>
    </citation>
    <scope>NUCLEOTIDE SEQUENCE [LARGE SCALE GENOMIC DNA]</scope>
    <source>
        <strain evidence="2 3">CECT 9623</strain>
    </source>
</reference>
<dbReference type="EMBL" id="CAJRAU010000002">
    <property type="protein sequence ID" value="CAG5068562.1"/>
    <property type="molecule type" value="Genomic_DNA"/>
</dbReference>
<feature type="transmembrane region" description="Helical" evidence="1">
    <location>
        <begin position="424"/>
        <end position="443"/>
    </location>
</feature>
<feature type="transmembrane region" description="Helical" evidence="1">
    <location>
        <begin position="238"/>
        <end position="259"/>
    </location>
</feature>
<feature type="transmembrane region" description="Helical" evidence="1">
    <location>
        <begin position="205"/>
        <end position="226"/>
    </location>
</feature>
<name>A0ABN7R9T4_9BACT</name>
<evidence type="ECO:0008006" key="4">
    <source>
        <dbReference type="Google" id="ProtNLM"/>
    </source>
</evidence>
<dbReference type="InterPro" id="IPR021913">
    <property type="entry name" value="DUF3526"/>
</dbReference>
<dbReference type="Proteomes" id="UP000679725">
    <property type="component" value="Unassembled WGS sequence"/>
</dbReference>
<dbReference type="PANTHER" id="PTHR43471:SF1">
    <property type="entry name" value="ABC TRANSPORTER PERMEASE PROTEIN NOSY-RELATED"/>
    <property type="match status" value="1"/>
</dbReference>
<protein>
    <recommendedName>
        <fullName evidence="4">ABC-2 type transport system permease protein</fullName>
    </recommendedName>
</protein>
<feature type="transmembrane region" description="Helical" evidence="1">
    <location>
        <begin position="128"/>
        <end position="148"/>
    </location>
</feature>
<keyword evidence="1" id="KW-0812">Transmembrane</keyword>
<comment type="caution">
    <text evidence="2">The sequence shown here is derived from an EMBL/GenBank/DDBJ whole genome shotgun (WGS) entry which is preliminary data.</text>
</comment>
<feature type="transmembrane region" description="Helical" evidence="1">
    <location>
        <begin position="168"/>
        <end position="193"/>
    </location>
</feature>
<evidence type="ECO:0000256" key="1">
    <source>
        <dbReference type="SAM" id="Phobius"/>
    </source>
</evidence>